<dbReference type="AlphaFoldDB" id="A0A5C1Y7L4"/>
<dbReference type="OrthoDB" id="235893at2"/>
<organism evidence="4 5">
    <name type="scientific">Protaetiibacter larvae</name>
    <dbReference type="NCBI Taxonomy" id="2592654"/>
    <lineage>
        <taxon>Bacteria</taxon>
        <taxon>Bacillati</taxon>
        <taxon>Actinomycetota</taxon>
        <taxon>Actinomycetes</taxon>
        <taxon>Micrococcales</taxon>
        <taxon>Microbacteriaceae</taxon>
        <taxon>Protaetiibacter</taxon>
    </lineage>
</organism>
<evidence type="ECO:0000313" key="5">
    <source>
        <dbReference type="Proteomes" id="UP000322159"/>
    </source>
</evidence>
<feature type="domain" description="Threonine/serine exporter-like N-terminal" evidence="3">
    <location>
        <begin position="27"/>
        <end position="262"/>
    </location>
</feature>
<evidence type="ECO:0000313" key="4">
    <source>
        <dbReference type="EMBL" id="QEO09944.1"/>
    </source>
</evidence>
<protein>
    <submittedName>
        <fullName evidence="4">Threonine/serine exporter family protein</fullName>
    </submittedName>
</protein>
<accession>A0A5C1Y7L4</accession>
<feature type="transmembrane region" description="Helical" evidence="2">
    <location>
        <begin position="157"/>
        <end position="174"/>
    </location>
</feature>
<feature type="transmembrane region" description="Helical" evidence="2">
    <location>
        <begin position="359"/>
        <end position="383"/>
    </location>
</feature>
<dbReference type="PANTHER" id="PTHR31082:SF4">
    <property type="entry name" value="PHEROMONE-REGULATED MEMBRANE PROTEIN 10"/>
    <property type="match status" value="1"/>
</dbReference>
<evidence type="ECO:0000256" key="2">
    <source>
        <dbReference type="SAM" id="Phobius"/>
    </source>
</evidence>
<keyword evidence="2" id="KW-0472">Membrane</keyword>
<evidence type="ECO:0000259" key="3">
    <source>
        <dbReference type="Pfam" id="PF06738"/>
    </source>
</evidence>
<name>A0A5C1Y7L4_9MICO</name>
<dbReference type="Pfam" id="PF06738">
    <property type="entry name" value="ThrE"/>
    <property type="match status" value="1"/>
</dbReference>
<feature type="transmembrane region" description="Helical" evidence="2">
    <location>
        <begin position="243"/>
        <end position="267"/>
    </location>
</feature>
<proteinExistence type="inferred from homology"/>
<sequence length="458" mass="48164">MVRRPPREGCAAGGLMDLDDAALLRKFLLGIGGAMIASQEPVDSVKLTLARVSKAYHVDDTEFIVLPTVVLVQVDGVIQGRGTIREGAIVTFRFDQIAELHTVIKAAERGELEPVDGIRRLNEIGAKRPRFGWLVRTLGHAVLTAGLSLLLQPTWQGLLVSVGLGLFIGLVKLVRSPSLQLVFPVVAAFICALVVFAVAEPLGIGNPLVLLVAPLVTFLPGGMLTTGTRELATGQAIAGSARLVSGLVTLGLLSSGILAAGTLVGATRYDYRAIGAQELPWWISLAGILLLAIGNYLHFSAPRSTFGWVVLALVVAYLGQRLGGILLGPSLSGFVGAVVVAPVVLWIESLRRGAPAQITFLPAFWLLVPGAASLIGLTSVVGGNVALDAFWGALAGILGIALGVLIGTALFSAVRSSARGIENFTVELPVALASPERSGLWHRLIPGTRESLWRARRP</sequence>
<feature type="transmembrane region" description="Helical" evidence="2">
    <location>
        <begin position="279"/>
        <end position="297"/>
    </location>
</feature>
<evidence type="ECO:0000256" key="1">
    <source>
        <dbReference type="ARBA" id="ARBA00034125"/>
    </source>
</evidence>
<dbReference type="PANTHER" id="PTHR31082">
    <property type="entry name" value="PHEROMONE-REGULATED MEMBRANE PROTEIN 10"/>
    <property type="match status" value="1"/>
</dbReference>
<dbReference type="EMBL" id="CP043504">
    <property type="protein sequence ID" value="QEO09944.1"/>
    <property type="molecule type" value="Genomic_DNA"/>
</dbReference>
<comment type="similarity">
    <text evidence="1">Belongs to the ThrE exporter (TC 2.A.79) family.</text>
</comment>
<feature type="transmembrane region" description="Helical" evidence="2">
    <location>
        <begin position="181"/>
        <end position="198"/>
    </location>
</feature>
<gene>
    <name evidence="4" type="ORF">FLP23_07970</name>
</gene>
<feature type="transmembrane region" description="Helical" evidence="2">
    <location>
        <begin position="326"/>
        <end position="347"/>
    </location>
</feature>
<keyword evidence="2" id="KW-0812">Transmembrane</keyword>
<dbReference type="InterPro" id="IPR051361">
    <property type="entry name" value="ThrE/Ser_Exporter"/>
</dbReference>
<dbReference type="GO" id="GO:0022857">
    <property type="term" value="F:transmembrane transporter activity"/>
    <property type="evidence" value="ECO:0007669"/>
    <property type="project" value="InterPro"/>
</dbReference>
<feature type="transmembrane region" description="Helical" evidence="2">
    <location>
        <begin position="304"/>
        <end position="320"/>
    </location>
</feature>
<feature type="transmembrane region" description="Helical" evidence="2">
    <location>
        <begin position="204"/>
        <end position="222"/>
    </location>
</feature>
<reference evidence="4 5" key="1">
    <citation type="submission" date="2019-09" db="EMBL/GenBank/DDBJ databases">
        <title>Genome sequencing of strain KACC 19322.</title>
        <authorList>
            <person name="Heo J."/>
            <person name="Kim S.-J."/>
            <person name="Kim J.-S."/>
            <person name="Hong S.-B."/>
            <person name="Kwon S.-W."/>
        </authorList>
    </citation>
    <scope>NUCLEOTIDE SEQUENCE [LARGE SCALE GENOMIC DNA]</scope>
    <source>
        <strain evidence="4 5">KACC 19322</strain>
    </source>
</reference>
<keyword evidence="5" id="KW-1185">Reference proteome</keyword>
<feature type="transmembrane region" description="Helical" evidence="2">
    <location>
        <begin position="389"/>
        <end position="411"/>
    </location>
</feature>
<feature type="transmembrane region" description="Helical" evidence="2">
    <location>
        <begin position="133"/>
        <end position="151"/>
    </location>
</feature>
<dbReference type="Proteomes" id="UP000322159">
    <property type="component" value="Chromosome"/>
</dbReference>
<keyword evidence="2" id="KW-1133">Transmembrane helix</keyword>
<dbReference type="KEGG" id="lyk:FLP23_07970"/>
<dbReference type="InterPro" id="IPR010619">
    <property type="entry name" value="ThrE-like_N"/>
</dbReference>